<feature type="region of interest" description="Disordered" evidence="1">
    <location>
        <begin position="1120"/>
        <end position="1162"/>
    </location>
</feature>
<evidence type="ECO:0000256" key="1">
    <source>
        <dbReference type="SAM" id="MobiDB-lite"/>
    </source>
</evidence>
<evidence type="ECO:0000313" key="3">
    <source>
        <dbReference type="Proteomes" id="UP000298390"/>
    </source>
</evidence>
<organism evidence="2 3">
    <name type="scientific">Rhodofomes roseus</name>
    <dbReference type="NCBI Taxonomy" id="34475"/>
    <lineage>
        <taxon>Eukaryota</taxon>
        <taxon>Fungi</taxon>
        <taxon>Dikarya</taxon>
        <taxon>Basidiomycota</taxon>
        <taxon>Agaricomycotina</taxon>
        <taxon>Agaricomycetes</taxon>
        <taxon>Polyporales</taxon>
        <taxon>Rhodofomes</taxon>
    </lineage>
</organism>
<evidence type="ECO:0008006" key="4">
    <source>
        <dbReference type="Google" id="ProtNLM"/>
    </source>
</evidence>
<reference evidence="2 3" key="1">
    <citation type="submission" date="2019-01" db="EMBL/GenBank/DDBJ databases">
        <title>Genome sequencing of the rare red list fungi Fomitopsis rosea.</title>
        <authorList>
            <person name="Buettner E."/>
            <person name="Kellner H."/>
        </authorList>
    </citation>
    <scope>NUCLEOTIDE SEQUENCE [LARGE SCALE GENOMIC DNA]</scope>
    <source>
        <strain evidence="2 3">DSM 105464</strain>
    </source>
</reference>
<feature type="compositionally biased region" description="Polar residues" evidence="1">
    <location>
        <begin position="312"/>
        <end position="321"/>
    </location>
</feature>
<evidence type="ECO:0000313" key="2">
    <source>
        <dbReference type="EMBL" id="TFY55990.1"/>
    </source>
</evidence>
<name>A0A4Y9Y0X2_9APHY</name>
<feature type="region of interest" description="Disordered" evidence="1">
    <location>
        <begin position="222"/>
        <end position="270"/>
    </location>
</feature>
<feature type="region of interest" description="Disordered" evidence="1">
    <location>
        <begin position="1057"/>
        <end position="1080"/>
    </location>
</feature>
<feature type="compositionally biased region" description="Basic residues" evidence="1">
    <location>
        <begin position="246"/>
        <end position="256"/>
    </location>
</feature>
<accession>A0A4Y9Y0X2</accession>
<feature type="region of interest" description="Disordered" evidence="1">
    <location>
        <begin position="282"/>
        <end position="366"/>
    </location>
</feature>
<feature type="compositionally biased region" description="Acidic residues" evidence="1">
    <location>
        <begin position="1061"/>
        <end position="1071"/>
    </location>
</feature>
<dbReference type="AlphaFoldDB" id="A0A4Y9Y0X2"/>
<dbReference type="STRING" id="34475.A0A4Y9Y0X2"/>
<dbReference type="InterPro" id="IPR038765">
    <property type="entry name" value="Papain-like_cys_pep_sf"/>
</dbReference>
<dbReference type="SUPFAM" id="SSF54001">
    <property type="entry name" value="Cysteine proteinases"/>
    <property type="match status" value="1"/>
</dbReference>
<dbReference type="InterPro" id="IPR012337">
    <property type="entry name" value="RNaseH-like_sf"/>
</dbReference>
<protein>
    <recommendedName>
        <fullName evidence="4">Ubiquitin-like protease family profile domain-containing protein</fullName>
    </recommendedName>
</protein>
<sequence>MICEVLRTDIEANDDLRGKHVVWDAYWTQLLLGKYEEAVKQACTEGTPVPPPREVLPPWVLDFGERLAEGEIHSMGIIFNLDGVHWVATVVDFEAGEIFFADSMGRAVPSRLRRLFDWWLAPYVEEPLVISPLACTQQGPDDMFSCGICAPNAIAHHYLPALHPLIAPDAVHCARMDLLNRELTYVHKPIEPLMLPDFVDNDLGVKPKNSNEDISAEIVLEKPVKTSDSSPHHEPPSPTGPAKPKTLPKKRIRVKGTVKGSGDKSGGGLDWQTRLMLGKAADQLEFDSDAPPLAKRPRKRKSKKKSTAATAQNPTPSQRSFLPNPDDMISDATSPNDDSDDSDSSTGQPSATAKTGRPRKPLLDRLTRLLSPVDGRKRYACAGKNCRQTWSGRTLGRVLGHASRCQLLSSARRMEAHKASSDDAPSARFERAAVELGRRAEAGSVSGALMPNLARPSNTSTSTTTKTKQLKLDLILGETSRGWLKAQLDPIVLKLVCCGGISPQIVDSQWWKKMWEIANNKYLPVSRSTLEETQIPQEAEYVRRKQIERLRTQNNLTLTYDGGANRRHQSFYTVHVTTAAPDRRAFLVDVIAGSRVSHTADWLSRKIVKVIDLIGRGRFSAASSDSTGNTRLCRRRLCATIPTMFDIPDPVHHTNLPIKNICKLSFFKEVISVLRRTLQFFSKSDQASEELGDIRGRLEIPRGLEKIGKTRFAMIMRSAVAMRRCLPALRNGCSKGTIKIEETNECFISDSPSTLTFETQLNQLLSVGLPYTKTIVCLESLQCTLADVFLYWCGIGSNLKQVLGQKASGIPESVKAELRAIFNSRWKEMFEDGPTHAHLAAVYLDPAYVSSDIFKGAEHDTKRAVKSAAAALKPGAQIKHPHIFRRVGNYLAAVLGAEVEHGEDPLLRVPEKQKKSLKARFFNQFLAYAQNDYPFNAPRADDQSVLEWWLSVKKSAPSQADILATLAVKLYSIMPNSMPDECTASIFTRLNSPVRNQMSLQAMVSQAQIQQYYHFETSRATVPPSTAKKFYAKLNSKLREDTSLRKDTKVTNLQAKLPAIEPDDEDDDIDEPNGAPAWLDEDLPEAEHCGTALIFEIETYINLESAVLRDLLASDVPDQSGVSDAMGDSAGTLAAHREQDDSDDDDIADKGGPVQWTFDFDV</sequence>
<dbReference type="Proteomes" id="UP000298390">
    <property type="component" value="Unassembled WGS sequence"/>
</dbReference>
<dbReference type="SUPFAM" id="SSF53098">
    <property type="entry name" value="Ribonuclease H-like"/>
    <property type="match status" value="1"/>
</dbReference>
<feature type="compositionally biased region" description="Basic residues" evidence="1">
    <location>
        <begin position="295"/>
        <end position="306"/>
    </location>
</feature>
<gene>
    <name evidence="2" type="ORF">EVJ58_g7909</name>
</gene>
<dbReference type="EMBL" id="SEKV01000543">
    <property type="protein sequence ID" value="TFY55990.1"/>
    <property type="molecule type" value="Genomic_DNA"/>
</dbReference>
<proteinExistence type="predicted"/>
<comment type="caution">
    <text evidence="2">The sequence shown here is derived from an EMBL/GenBank/DDBJ whole genome shotgun (WGS) entry which is preliminary data.</text>
</comment>
<feature type="compositionally biased region" description="Basic and acidic residues" evidence="1">
    <location>
        <begin position="222"/>
        <end position="235"/>
    </location>
</feature>